<gene>
    <name evidence="10" type="primary">LOC114345198</name>
</gene>
<proteinExistence type="predicted"/>
<dbReference type="InterPro" id="IPR050549">
    <property type="entry name" value="MFS_Trehalose_Transporter"/>
</dbReference>
<dbReference type="InterPro" id="IPR005828">
    <property type="entry name" value="MFS_sugar_transport-like"/>
</dbReference>
<evidence type="ECO:0000256" key="2">
    <source>
        <dbReference type="ARBA" id="ARBA00022448"/>
    </source>
</evidence>
<feature type="domain" description="Major facilitator superfamily (MFS) profile" evidence="9">
    <location>
        <begin position="38"/>
        <end position="500"/>
    </location>
</feature>
<organism evidence="10">
    <name type="scientific">Diabrotica virgifera virgifera</name>
    <name type="common">western corn rootworm</name>
    <dbReference type="NCBI Taxonomy" id="50390"/>
    <lineage>
        <taxon>Eukaryota</taxon>
        <taxon>Metazoa</taxon>
        <taxon>Ecdysozoa</taxon>
        <taxon>Arthropoda</taxon>
        <taxon>Hexapoda</taxon>
        <taxon>Insecta</taxon>
        <taxon>Pterygota</taxon>
        <taxon>Neoptera</taxon>
        <taxon>Endopterygota</taxon>
        <taxon>Coleoptera</taxon>
        <taxon>Polyphaga</taxon>
        <taxon>Cucujiformia</taxon>
        <taxon>Chrysomeloidea</taxon>
        <taxon>Chrysomelidae</taxon>
        <taxon>Galerucinae</taxon>
        <taxon>Diabroticina</taxon>
        <taxon>Diabroticites</taxon>
        <taxon>Diabrotica</taxon>
    </lineage>
</organism>
<dbReference type="PANTHER" id="PTHR48021:SF47">
    <property type="entry name" value="GH17672P"/>
    <property type="match status" value="1"/>
</dbReference>
<feature type="transmembrane region" description="Helical" evidence="8">
    <location>
        <begin position="136"/>
        <end position="159"/>
    </location>
</feature>
<feature type="transmembrane region" description="Helical" evidence="8">
    <location>
        <begin position="503"/>
        <end position="523"/>
    </location>
</feature>
<keyword evidence="6 8" id="KW-1133">Transmembrane helix</keyword>
<feature type="transmembrane region" description="Helical" evidence="8">
    <location>
        <begin position="77"/>
        <end position="99"/>
    </location>
</feature>
<feature type="transmembrane region" description="Helical" evidence="8">
    <location>
        <begin position="346"/>
        <end position="368"/>
    </location>
</feature>
<evidence type="ECO:0000259" key="9">
    <source>
        <dbReference type="PROSITE" id="PS50850"/>
    </source>
</evidence>
<evidence type="ECO:0000313" key="10">
    <source>
        <dbReference type="RefSeq" id="XP_028151816.1"/>
    </source>
</evidence>
<feature type="transmembrane region" description="Helical" evidence="8">
    <location>
        <begin position="418"/>
        <end position="439"/>
    </location>
</feature>
<feature type="transmembrane region" description="Helical" evidence="8">
    <location>
        <begin position="445"/>
        <end position="464"/>
    </location>
</feature>
<dbReference type="GO" id="GO:0005886">
    <property type="term" value="C:plasma membrane"/>
    <property type="evidence" value="ECO:0007669"/>
    <property type="project" value="UniProtKB-SubCell"/>
</dbReference>
<dbReference type="SUPFAM" id="SSF103473">
    <property type="entry name" value="MFS general substrate transporter"/>
    <property type="match status" value="2"/>
</dbReference>
<evidence type="ECO:0000256" key="1">
    <source>
        <dbReference type="ARBA" id="ARBA00004651"/>
    </source>
</evidence>
<evidence type="ECO:0000256" key="4">
    <source>
        <dbReference type="ARBA" id="ARBA00022597"/>
    </source>
</evidence>
<dbReference type="GO" id="GO:0022857">
    <property type="term" value="F:transmembrane transporter activity"/>
    <property type="evidence" value="ECO:0007669"/>
    <property type="project" value="InterPro"/>
</dbReference>
<protein>
    <submittedName>
        <fullName evidence="10">Facilitated trehalose transporter Tret1-like</fullName>
    </submittedName>
</protein>
<accession>A0A6P7GPJ1</accession>
<dbReference type="InParanoid" id="A0A6P7GPJ1"/>
<feature type="transmembrane region" description="Helical" evidence="8">
    <location>
        <begin position="171"/>
        <end position="191"/>
    </location>
</feature>
<dbReference type="Pfam" id="PF00083">
    <property type="entry name" value="Sugar_tr"/>
    <property type="match status" value="2"/>
</dbReference>
<dbReference type="PANTHER" id="PTHR48021">
    <property type="match status" value="1"/>
</dbReference>
<reference evidence="10" key="1">
    <citation type="submission" date="2025-08" db="UniProtKB">
        <authorList>
            <consortium name="RefSeq"/>
        </authorList>
    </citation>
    <scope>IDENTIFICATION</scope>
    <source>
        <tissue evidence="10">Whole insect</tissue>
    </source>
</reference>
<dbReference type="InterPro" id="IPR020846">
    <property type="entry name" value="MFS_dom"/>
</dbReference>
<dbReference type="RefSeq" id="XP_028151816.1">
    <property type="nucleotide sequence ID" value="XM_028296015.1"/>
</dbReference>
<keyword evidence="4" id="KW-0762">Sugar transport</keyword>
<evidence type="ECO:0000256" key="5">
    <source>
        <dbReference type="ARBA" id="ARBA00022692"/>
    </source>
</evidence>
<comment type="subcellular location">
    <subcellularLocation>
        <location evidence="1">Cell membrane</location>
        <topology evidence="1">Multi-pass membrane protein</topology>
    </subcellularLocation>
</comment>
<dbReference type="FunFam" id="1.20.1250.20:FF:000218">
    <property type="entry name" value="facilitated trehalose transporter Tret1"/>
    <property type="match status" value="1"/>
</dbReference>
<evidence type="ECO:0000256" key="3">
    <source>
        <dbReference type="ARBA" id="ARBA00022475"/>
    </source>
</evidence>
<evidence type="ECO:0000256" key="7">
    <source>
        <dbReference type="ARBA" id="ARBA00023136"/>
    </source>
</evidence>
<feature type="transmembrane region" description="Helical" evidence="8">
    <location>
        <begin position="197"/>
        <end position="215"/>
    </location>
</feature>
<feature type="transmembrane region" description="Helical" evidence="8">
    <location>
        <begin position="111"/>
        <end position="130"/>
    </location>
</feature>
<evidence type="ECO:0000256" key="6">
    <source>
        <dbReference type="ARBA" id="ARBA00022989"/>
    </source>
</evidence>
<dbReference type="Gene3D" id="1.20.1250.20">
    <property type="entry name" value="MFS general substrate transporter like domains"/>
    <property type="match status" value="2"/>
</dbReference>
<keyword evidence="7 8" id="KW-0472">Membrane</keyword>
<sequence>MNQEEEINNINSKNEAAVGMSVQDEAPKKPDTLFLYFTVLSGTIPLFVGGTSMVWMSPVLPTLLSNDTDLNPLNKPITTVEISLLAALPCLVGLIGCLIIPKFADFIGRKYFLLLMGAGMFITYLGKGFAHHVILLLIYRCIFTVFLNGVAVILQVYIAEVCEDHNRGKFMYLKSIFYPLGNLYAYAIGPHFNFRDFNLWCGLPIVPFLIFFCLAPETPVYYLSKNKGEDCRKSLMRLRGNKTYKEIEKDYIKIDETLKMTKSITSATLLSLFKTKESLVAVKLTVFLSALGYISGATSISTFLGPLLNQAGTSYSEGTMTVVVGITQVSSLFLTSFVVERTGRRGLLLISNLGCCLCILIFGLFYYLKHENFGIVTQVQWLPVACIIVYFLIYAIGLGPLPITIITELFPSDLASAALSFAITVMSVVIFIITFLYPIIVEKAGVHWCMWIYGISGPLPITIITELFPSDLASAALSFAITVMSVVIFIITFLYPIIVEKAGVHWCMWIYGISGILGGWIAYKIIPETKGKSIIDIQEMLKQY</sequence>
<dbReference type="AlphaFoldDB" id="A0A6P7GPJ1"/>
<keyword evidence="3" id="KW-1003">Cell membrane</keyword>
<dbReference type="PROSITE" id="PS50850">
    <property type="entry name" value="MFS"/>
    <property type="match status" value="1"/>
</dbReference>
<evidence type="ECO:0000256" key="8">
    <source>
        <dbReference type="SAM" id="Phobius"/>
    </source>
</evidence>
<feature type="transmembrane region" description="Helical" evidence="8">
    <location>
        <begin position="33"/>
        <end position="57"/>
    </location>
</feature>
<keyword evidence="2" id="KW-0813">Transport</keyword>
<keyword evidence="5 8" id="KW-0812">Transmembrane</keyword>
<name>A0A6P7GPJ1_DIAVI</name>
<dbReference type="InterPro" id="IPR036259">
    <property type="entry name" value="MFS_trans_sf"/>
</dbReference>
<feature type="transmembrane region" description="Helical" evidence="8">
    <location>
        <begin position="476"/>
        <end position="497"/>
    </location>
</feature>
<feature type="transmembrane region" description="Helical" evidence="8">
    <location>
        <begin position="284"/>
        <end position="308"/>
    </location>
</feature>
<feature type="transmembrane region" description="Helical" evidence="8">
    <location>
        <begin position="380"/>
        <end position="406"/>
    </location>
</feature>